<accession>A0A1D3P9Z7</accession>
<proteinExistence type="predicted"/>
<feature type="region of interest" description="Disordered" evidence="2">
    <location>
        <begin position="217"/>
        <end position="282"/>
    </location>
</feature>
<sequence length="756" mass="89576">MENCATTNYAGLGYGASRYVRKPEFIQAQRNILSSLASLKKKKDKNEFKKECLQLNDYLIKLKDKPPEYTNPNQWVPVLRNYFKSKFDELTEHGGCPMIFEQNERDLLELKYDALDFCETIKVYEQKLSAFKEGGNRTYNCNSNADCLKHCTEYKDWLTSKKGHFQNTRNLISKSCIFKRSSSHFPTNQCNILNTIMLNKVPECLYIKPETTSQPTYKENKLNEVEVDQNKSEDARISQDQRLQQMEHPSDGPPHRPAERQPDSSHESSSSDPSQLLTKREDKSMANSANLGADTQHTDPDITPAYTHLESAKETIQTSTFQPPFTQELQRDSDLKAIPTSYGALISEIHPSAPVDHKIQGNINSTFFSIFYALVGKIKKKKYVRRRQVKFLRILLPSHSVKKDIFLSDNHLDQPIFDDEEIIKKLKIHEHNTMKNTNLSKRKKDRSKTIIEVHMEVLEEFRNVEWELNKGEFLELCIEVFANEEYRSYPNLINYDQMENIKYSTDIEEKKILWNKWIERHRNHSEKLKKEDWFNNLKNEWKKEKSKVKKMEELKNKSSNENQKVSFLEKEKDIWRQWISSKVKTIEQYLEQDWFKEFTDEFNNIPDEYKNEETKNSVSLINIEELEHNKNCEELYKYVKKKLLEKLCILVFMMILEECIKEERIENKESYFDNSINECKLEENSDRNKQIIEHIIETNCNILESRRNKKIHDNKRQECFSENVEDWIKEDDSFSNSTLNKNVLDKSNDIREKYFL</sequence>
<dbReference type="EMBL" id="LT594629">
    <property type="protein sequence ID" value="SCN12043.1"/>
    <property type="molecule type" value="Genomic_DNA"/>
</dbReference>
<protein>
    <submittedName>
        <fullName evidence="3">STP1 protein</fullName>
    </submittedName>
</protein>
<evidence type="ECO:0000256" key="1">
    <source>
        <dbReference type="SAM" id="Coils"/>
    </source>
</evidence>
<reference evidence="3 4" key="1">
    <citation type="submission" date="2016-06" db="EMBL/GenBank/DDBJ databases">
        <authorList>
            <consortium name="Pathogen Informatics"/>
        </authorList>
    </citation>
    <scope>NUCLEOTIDE SEQUENCE [LARGE SCALE GENOMIC DNA]</scope>
</reference>
<feature type="compositionally biased region" description="Basic and acidic residues" evidence="2">
    <location>
        <begin position="248"/>
        <end position="266"/>
    </location>
</feature>
<feature type="compositionally biased region" description="Basic and acidic residues" evidence="2">
    <location>
        <begin position="218"/>
        <end position="239"/>
    </location>
</feature>
<dbReference type="GeneID" id="39868150"/>
<evidence type="ECO:0000313" key="3">
    <source>
        <dbReference type="EMBL" id="SCN12043.1"/>
    </source>
</evidence>
<evidence type="ECO:0000313" key="4">
    <source>
        <dbReference type="Proteomes" id="UP000219813"/>
    </source>
</evidence>
<dbReference type="Proteomes" id="UP000219813">
    <property type="component" value="Chromosome 8"/>
</dbReference>
<evidence type="ECO:0000256" key="2">
    <source>
        <dbReference type="SAM" id="MobiDB-lite"/>
    </source>
</evidence>
<dbReference type="AlphaFoldDB" id="A0A1D3P9Z7"/>
<dbReference type="OrthoDB" id="383264at2759"/>
<dbReference type="KEGG" id="pmal:PMUG01_08016700"/>
<dbReference type="VEuPathDB" id="PlasmoDB:PmUG01_08016700"/>
<name>A0A1D3P9Z7_PLAMA</name>
<keyword evidence="1" id="KW-0175">Coiled coil</keyword>
<keyword evidence="4" id="KW-1185">Reference proteome</keyword>
<gene>
    <name evidence="3" type="primary">PmUG01_08016700</name>
    <name evidence="3" type="ORF">PMUG01_08016700</name>
</gene>
<dbReference type="RefSeq" id="XP_028861022.1">
    <property type="nucleotide sequence ID" value="XM_029004321.1"/>
</dbReference>
<feature type="coiled-coil region" evidence="1">
    <location>
        <begin position="534"/>
        <end position="571"/>
    </location>
</feature>
<organism evidence="3 4">
    <name type="scientific">Plasmodium malariae</name>
    <dbReference type="NCBI Taxonomy" id="5858"/>
    <lineage>
        <taxon>Eukaryota</taxon>
        <taxon>Sar</taxon>
        <taxon>Alveolata</taxon>
        <taxon>Apicomplexa</taxon>
        <taxon>Aconoidasida</taxon>
        <taxon>Haemosporida</taxon>
        <taxon>Plasmodiidae</taxon>
        <taxon>Plasmodium</taxon>
        <taxon>Plasmodium (Plasmodium)</taxon>
    </lineage>
</organism>